<comment type="caution">
    <text evidence="3">The sequence shown here is derived from an EMBL/GenBank/DDBJ whole genome shotgun (WGS) entry which is preliminary data.</text>
</comment>
<dbReference type="Pfam" id="PF00339">
    <property type="entry name" value="Arrestin_N"/>
    <property type="match status" value="1"/>
</dbReference>
<keyword evidence="4" id="KW-1185">Reference proteome</keyword>
<evidence type="ECO:0000259" key="2">
    <source>
        <dbReference type="Pfam" id="PF00339"/>
    </source>
</evidence>
<feature type="domain" description="Arrestin-like N-terminal" evidence="2">
    <location>
        <begin position="20"/>
        <end position="125"/>
    </location>
</feature>
<dbReference type="InterPro" id="IPR011021">
    <property type="entry name" value="Arrestin-like_N"/>
</dbReference>
<dbReference type="InterPro" id="IPR050357">
    <property type="entry name" value="Arrestin_domain-protein"/>
</dbReference>
<evidence type="ECO:0000256" key="1">
    <source>
        <dbReference type="ARBA" id="ARBA00005298"/>
    </source>
</evidence>
<name>A0ABP1QA46_9HEXA</name>
<dbReference type="Gene3D" id="2.60.40.640">
    <property type="match status" value="2"/>
</dbReference>
<accession>A0ABP1QA46</accession>
<protein>
    <recommendedName>
        <fullName evidence="2">Arrestin-like N-terminal domain-containing protein</fullName>
    </recommendedName>
</protein>
<proteinExistence type="inferred from homology"/>
<dbReference type="EMBL" id="CAXLJM020000025">
    <property type="protein sequence ID" value="CAL8092309.1"/>
    <property type="molecule type" value="Genomic_DNA"/>
</dbReference>
<dbReference type="InterPro" id="IPR014756">
    <property type="entry name" value="Ig_E-set"/>
</dbReference>
<dbReference type="Proteomes" id="UP001642540">
    <property type="component" value="Unassembled WGS sequence"/>
</dbReference>
<evidence type="ECO:0000313" key="3">
    <source>
        <dbReference type="EMBL" id="CAL8092309.1"/>
    </source>
</evidence>
<comment type="similarity">
    <text evidence="1">Belongs to the arrestin family.</text>
</comment>
<dbReference type="PANTHER" id="PTHR11188">
    <property type="entry name" value="ARRESTIN DOMAIN CONTAINING PROTEIN"/>
    <property type="match status" value="1"/>
</dbReference>
<dbReference type="SUPFAM" id="SSF81296">
    <property type="entry name" value="E set domains"/>
    <property type="match status" value="2"/>
</dbReference>
<sequence>MSLEKFVILLDEPSMQYRPEIILKFKGQVDVRFYDKEGIDKDRELFRNSEEFFNFQKHLMGDGETEISISPWDELTFDFAFQLPSQPLPASFYGRDGKVEYVLEGEVRRSFWKWNLTTLQPITILAELVQQHMSLAKLPSEDVISKTFGFCCCTSGPLFLHVKVPIRGCVPGQSIYFEVEVNNMSRKRIVDLSAQIVQVVFCSQHLYMSFPHRL</sequence>
<organism evidence="3 4">
    <name type="scientific">Orchesella dallaii</name>
    <dbReference type="NCBI Taxonomy" id="48710"/>
    <lineage>
        <taxon>Eukaryota</taxon>
        <taxon>Metazoa</taxon>
        <taxon>Ecdysozoa</taxon>
        <taxon>Arthropoda</taxon>
        <taxon>Hexapoda</taxon>
        <taxon>Collembola</taxon>
        <taxon>Entomobryomorpha</taxon>
        <taxon>Entomobryoidea</taxon>
        <taxon>Orchesellidae</taxon>
        <taxon>Orchesellinae</taxon>
        <taxon>Orchesella</taxon>
    </lineage>
</organism>
<evidence type="ECO:0000313" key="4">
    <source>
        <dbReference type="Proteomes" id="UP001642540"/>
    </source>
</evidence>
<reference evidence="3 4" key="1">
    <citation type="submission" date="2024-08" db="EMBL/GenBank/DDBJ databases">
        <authorList>
            <person name="Cucini C."/>
            <person name="Frati F."/>
        </authorList>
    </citation>
    <scope>NUCLEOTIDE SEQUENCE [LARGE SCALE GENOMIC DNA]</scope>
</reference>
<dbReference type="InterPro" id="IPR014752">
    <property type="entry name" value="Arrestin-like_C"/>
</dbReference>
<dbReference type="PANTHER" id="PTHR11188:SF17">
    <property type="entry name" value="FI21816P1"/>
    <property type="match status" value="1"/>
</dbReference>
<gene>
    <name evidence="3" type="ORF">ODALV1_LOCUS8174</name>
</gene>